<protein>
    <submittedName>
        <fullName evidence="2">Uncharacterized protein</fullName>
    </submittedName>
</protein>
<sequence>MLSKHVLASSTRPYPSTGPSATCSSSCCQTRRRQHVCFVKPWCSALRRTASCSSLGHDALTPRPAPFSTASTSPWMGSQRMPGSELRP</sequence>
<organism evidence="2">
    <name type="scientific">Arundo donax</name>
    <name type="common">Giant reed</name>
    <name type="synonym">Donax arundinaceus</name>
    <dbReference type="NCBI Taxonomy" id="35708"/>
    <lineage>
        <taxon>Eukaryota</taxon>
        <taxon>Viridiplantae</taxon>
        <taxon>Streptophyta</taxon>
        <taxon>Embryophyta</taxon>
        <taxon>Tracheophyta</taxon>
        <taxon>Spermatophyta</taxon>
        <taxon>Magnoliopsida</taxon>
        <taxon>Liliopsida</taxon>
        <taxon>Poales</taxon>
        <taxon>Poaceae</taxon>
        <taxon>PACMAD clade</taxon>
        <taxon>Arundinoideae</taxon>
        <taxon>Arundineae</taxon>
        <taxon>Arundo</taxon>
    </lineage>
</organism>
<evidence type="ECO:0000256" key="1">
    <source>
        <dbReference type="SAM" id="MobiDB-lite"/>
    </source>
</evidence>
<proteinExistence type="predicted"/>
<name>A0A0A9A242_ARUDO</name>
<dbReference type="AlphaFoldDB" id="A0A0A9A242"/>
<reference evidence="2" key="1">
    <citation type="submission" date="2014-09" db="EMBL/GenBank/DDBJ databases">
        <authorList>
            <person name="Magalhaes I.L.F."/>
            <person name="Oliveira U."/>
            <person name="Santos F.R."/>
            <person name="Vidigal T.H.D.A."/>
            <person name="Brescovit A.D."/>
            <person name="Santos A.J."/>
        </authorList>
    </citation>
    <scope>NUCLEOTIDE SEQUENCE</scope>
    <source>
        <tissue evidence="2">Shoot tissue taken approximately 20 cm above the soil surface</tissue>
    </source>
</reference>
<dbReference type="EMBL" id="GBRH01252754">
    <property type="protein sequence ID" value="JAD45141.1"/>
    <property type="molecule type" value="Transcribed_RNA"/>
</dbReference>
<evidence type="ECO:0000313" key="2">
    <source>
        <dbReference type="EMBL" id="JAD45141.1"/>
    </source>
</evidence>
<feature type="region of interest" description="Disordered" evidence="1">
    <location>
        <begin position="59"/>
        <end position="88"/>
    </location>
</feature>
<accession>A0A0A9A242</accession>
<feature type="compositionally biased region" description="Polar residues" evidence="1">
    <location>
        <begin position="8"/>
        <end position="25"/>
    </location>
</feature>
<feature type="region of interest" description="Disordered" evidence="1">
    <location>
        <begin position="1"/>
        <end position="25"/>
    </location>
</feature>
<reference evidence="2" key="2">
    <citation type="journal article" date="2015" name="Data Brief">
        <title>Shoot transcriptome of the giant reed, Arundo donax.</title>
        <authorList>
            <person name="Barrero R.A."/>
            <person name="Guerrero F.D."/>
            <person name="Moolhuijzen P."/>
            <person name="Goolsby J.A."/>
            <person name="Tidwell J."/>
            <person name="Bellgard S.E."/>
            <person name="Bellgard M.I."/>
        </authorList>
    </citation>
    <scope>NUCLEOTIDE SEQUENCE</scope>
    <source>
        <tissue evidence="2">Shoot tissue taken approximately 20 cm above the soil surface</tissue>
    </source>
</reference>